<evidence type="ECO:0000313" key="2">
    <source>
        <dbReference type="EnsemblPlants" id="OMERI08G05740.1"/>
    </source>
</evidence>
<organism evidence="2">
    <name type="scientific">Oryza meridionalis</name>
    <dbReference type="NCBI Taxonomy" id="40149"/>
    <lineage>
        <taxon>Eukaryota</taxon>
        <taxon>Viridiplantae</taxon>
        <taxon>Streptophyta</taxon>
        <taxon>Embryophyta</taxon>
        <taxon>Tracheophyta</taxon>
        <taxon>Spermatophyta</taxon>
        <taxon>Magnoliopsida</taxon>
        <taxon>Liliopsida</taxon>
        <taxon>Poales</taxon>
        <taxon>Poaceae</taxon>
        <taxon>BOP clade</taxon>
        <taxon>Oryzoideae</taxon>
        <taxon>Oryzeae</taxon>
        <taxon>Oryzinae</taxon>
        <taxon>Oryza</taxon>
    </lineage>
</organism>
<feature type="region of interest" description="Disordered" evidence="1">
    <location>
        <begin position="76"/>
        <end position="99"/>
    </location>
</feature>
<dbReference type="EnsemblPlants" id="OMERI08G05740.1">
    <property type="protein sequence ID" value="OMERI08G05740.1"/>
    <property type="gene ID" value="OMERI08G05740"/>
</dbReference>
<reference evidence="2" key="1">
    <citation type="submission" date="2015-04" db="UniProtKB">
        <authorList>
            <consortium name="EnsemblPlants"/>
        </authorList>
    </citation>
    <scope>IDENTIFICATION</scope>
</reference>
<reference evidence="2" key="2">
    <citation type="submission" date="2018-05" db="EMBL/GenBank/DDBJ databases">
        <title>OmerRS3 (Oryza meridionalis Reference Sequence Version 3).</title>
        <authorList>
            <person name="Zhang J."/>
            <person name="Kudrna D."/>
            <person name="Lee S."/>
            <person name="Talag J."/>
            <person name="Welchert J."/>
            <person name="Wing R.A."/>
        </authorList>
    </citation>
    <scope>NUCLEOTIDE SEQUENCE [LARGE SCALE GENOMIC DNA]</scope>
    <source>
        <strain evidence="2">cv. OR44</strain>
    </source>
</reference>
<accession>A0A0E0EJ01</accession>
<proteinExistence type="predicted"/>
<dbReference type="Proteomes" id="UP000008021">
    <property type="component" value="Chromosome 8"/>
</dbReference>
<protein>
    <submittedName>
        <fullName evidence="2">Uncharacterized protein</fullName>
    </submittedName>
</protein>
<keyword evidence="3" id="KW-1185">Reference proteome</keyword>
<evidence type="ECO:0000256" key="1">
    <source>
        <dbReference type="SAM" id="MobiDB-lite"/>
    </source>
</evidence>
<name>A0A0E0EJ01_9ORYZ</name>
<sequence>MSPRRNPASATRVGLSQLAAALPFRPSRSALLPLPRFRREATDAVAQQGLPRILARWRRAAALEVHEARRNDWMNLSSGAWAPPASERDTETRRERAGGDFTVVTEQKLAKVLSNCGQICGSIFQFGFGP</sequence>
<dbReference type="Gramene" id="OMERI08G05740.1">
    <property type="protein sequence ID" value="OMERI08G05740.1"/>
    <property type="gene ID" value="OMERI08G05740"/>
</dbReference>
<dbReference type="AlphaFoldDB" id="A0A0E0EJ01"/>
<dbReference type="HOGENOM" id="CLU_1941460_0_0_1"/>
<evidence type="ECO:0000313" key="3">
    <source>
        <dbReference type="Proteomes" id="UP000008021"/>
    </source>
</evidence>
<feature type="compositionally biased region" description="Basic and acidic residues" evidence="1">
    <location>
        <begin position="86"/>
        <end position="98"/>
    </location>
</feature>